<dbReference type="Proteomes" id="UP001162483">
    <property type="component" value="Unassembled WGS sequence"/>
</dbReference>
<dbReference type="EMBL" id="CATNWA010015221">
    <property type="protein sequence ID" value="CAI9580882.1"/>
    <property type="molecule type" value="Genomic_DNA"/>
</dbReference>
<accession>A0ABN9EBP2</accession>
<evidence type="ECO:0000313" key="2">
    <source>
        <dbReference type="Proteomes" id="UP001162483"/>
    </source>
</evidence>
<name>A0ABN9EBP2_9NEOB</name>
<organism evidence="1 2">
    <name type="scientific">Staurois parvus</name>
    <dbReference type="NCBI Taxonomy" id="386267"/>
    <lineage>
        <taxon>Eukaryota</taxon>
        <taxon>Metazoa</taxon>
        <taxon>Chordata</taxon>
        <taxon>Craniata</taxon>
        <taxon>Vertebrata</taxon>
        <taxon>Euteleostomi</taxon>
        <taxon>Amphibia</taxon>
        <taxon>Batrachia</taxon>
        <taxon>Anura</taxon>
        <taxon>Neobatrachia</taxon>
        <taxon>Ranoidea</taxon>
        <taxon>Ranidae</taxon>
        <taxon>Staurois</taxon>
    </lineage>
</organism>
<comment type="caution">
    <text evidence="1">The sequence shown here is derived from an EMBL/GenBank/DDBJ whole genome shotgun (WGS) entry which is preliminary data.</text>
</comment>
<proteinExistence type="predicted"/>
<evidence type="ECO:0000313" key="1">
    <source>
        <dbReference type="EMBL" id="CAI9580882.1"/>
    </source>
</evidence>
<sequence length="50" mass="5736">MCCVYFTRETCSMFLLAGEIPVWFTHRSLPCQCYSAIAGCWWVISGRDPV</sequence>
<reference evidence="1" key="1">
    <citation type="submission" date="2023-05" db="EMBL/GenBank/DDBJ databases">
        <authorList>
            <person name="Stuckert A."/>
        </authorList>
    </citation>
    <scope>NUCLEOTIDE SEQUENCE</scope>
</reference>
<gene>
    <name evidence="1" type="ORF">SPARVUS_LOCUS9371174</name>
</gene>
<protein>
    <submittedName>
        <fullName evidence="1">Uncharacterized protein</fullName>
    </submittedName>
</protein>
<feature type="non-terminal residue" evidence="1">
    <location>
        <position position="50"/>
    </location>
</feature>
<keyword evidence="2" id="KW-1185">Reference proteome</keyword>